<dbReference type="GO" id="GO:0003682">
    <property type="term" value="F:chromatin binding"/>
    <property type="evidence" value="ECO:0007669"/>
    <property type="project" value="TreeGrafter"/>
</dbReference>
<evidence type="ECO:0000313" key="5">
    <source>
        <dbReference type="EMBL" id="ETN42756.1"/>
    </source>
</evidence>
<reference evidence="5 6" key="1">
    <citation type="submission" date="2013-03" db="EMBL/GenBank/DDBJ databases">
        <title>The Genome Sequence of Phialophora europaea CBS 101466.</title>
        <authorList>
            <consortium name="The Broad Institute Genomics Platform"/>
            <person name="Cuomo C."/>
            <person name="de Hoog S."/>
            <person name="Gorbushina A."/>
            <person name="Walker B."/>
            <person name="Young S.K."/>
            <person name="Zeng Q."/>
            <person name="Gargeya S."/>
            <person name="Fitzgerald M."/>
            <person name="Haas B."/>
            <person name="Abouelleil A."/>
            <person name="Allen A.W."/>
            <person name="Alvarado L."/>
            <person name="Arachchi H.M."/>
            <person name="Berlin A.M."/>
            <person name="Chapman S.B."/>
            <person name="Gainer-Dewar J."/>
            <person name="Goldberg J."/>
            <person name="Griggs A."/>
            <person name="Gujja S."/>
            <person name="Hansen M."/>
            <person name="Howarth C."/>
            <person name="Imamovic A."/>
            <person name="Ireland A."/>
            <person name="Larimer J."/>
            <person name="McCowan C."/>
            <person name="Murphy C."/>
            <person name="Pearson M."/>
            <person name="Poon T.W."/>
            <person name="Priest M."/>
            <person name="Roberts A."/>
            <person name="Saif S."/>
            <person name="Shea T."/>
            <person name="Sisk P."/>
            <person name="Sykes S."/>
            <person name="Wortman J."/>
            <person name="Nusbaum C."/>
            <person name="Birren B."/>
        </authorList>
    </citation>
    <scope>NUCLEOTIDE SEQUENCE [LARGE SCALE GENOMIC DNA]</scope>
    <source>
        <strain evidence="5 6">CBS 101466</strain>
    </source>
</reference>
<dbReference type="OrthoDB" id="10260285at2759"/>
<dbReference type="GO" id="GO:0016593">
    <property type="term" value="C:Cdc73/Paf1 complex"/>
    <property type="evidence" value="ECO:0007669"/>
    <property type="project" value="InterPro"/>
</dbReference>
<feature type="region of interest" description="Disordered" evidence="4">
    <location>
        <begin position="495"/>
        <end position="520"/>
    </location>
</feature>
<dbReference type="InParanoid" id="W2S217"/>
<dbReference type="GO" id="GO:0000993">
    <property type="term" value="F:RNA polymerase II complex binding"/>
    <property type="evidence" value="ECO:0007669"/>
    <property type="project" value="TreeGrafter"/>
</dbReference>
<name>W2S217_CYPE1</name>
<evidence type="ECO:0000313" key="6">
    <source>
        <dbReference type="Proteomes" id="UP000030752"/>
    </source>
</evidence>
<dbReference type="RefSeq" id="XP_008714492.1">
    <property type="nucleotide sequence ID" value="XM_008716270.1"/>
</dbReference>
<dbReference type="STRING" id="1220924.W2S217"/>
<evidence type="ECO:0000256" key="4">
    <source>
        <dbReference type="SAM" id="MobiDB-lite"/>
    </source>
</evidence>
<dbReference type="EMBL" id="KB822718">
    <property type="protein sequence ID" value="ETN42756.1"/>
    <property type="molecule type" value="Genomic_DNA"/>
</dbReference>
<dbReference type="PANTHER" id="PTHR23188">
    <property type="entry name" value="RNA POLYMERASE II-ASSOCIATED FACTOR 1 HOMOLOG"/>
    <property type="match status" value="1"/>
</dbReference>
<keyword evidence="3" id="KW-0539">Nucleus</keyword>
<dbReference type="VEuPathDB" id="FungiDB:HMPREF1541_01914"/>
<evidence type="ECO:0008006" key="7">
    <source>
        <dbReference type="Google" id="ProtNLM"/>
    </source>
</evidence>
<dbReference type="HOGENOM" id="CLU_021991_1_1_1"/>
<accession>W2S217</accession>
<protein>
    <recommendedName>
        <fullName evidence="7">Paf1 complex protein</fullName>
    </recommendedName>
</protein>
<dbReference type="Proteomes" id="UP000030752">
    <property type="component" value="Unassembled WGS sequence"/>
</dbReference>
<feature type="region of interest" description="Disordered" evidence="4">
    <location>
        <begin position="130"/>
        <end position="160"/>
    </location>
</feature>
<dbReference type="GeneID" id="19969253"/>
<organism evidence="5 6">
    <name type="scientific">Cyphellophora europaea (strain CBS 101466)</name>
    <name type="common">Phialophora europaea</name>
    <dbReference type="NCBI Taxonomy" id="1220924"/>
    <lineage>
        <taxon>Eukaryota</taxon>
        <taxon>Fungi</taxon>
        <taxon>Dikarya</taxon>
        <taxon>Ascomycota</taxon>
        <taxon>Pezizomycotina</taxon>
        <taxon>Eurotiomycetes</taxon>
        <taxon>Chaetothyriomycetidae</taxon>
        <taxon>Chaetothyriales</taxon>
        <taxon>Cyphellophoraceae</taxon>
        <taxon>Cyphellophora</taxon>
    </lineage>
</organism>
<dbReference type="AlphaFoldDB" id="W2S217"/>
<dbReference type="GO" id="GO:0006368">
    <property type="term" value="P:transcription elongation by RNA polymerase II"/>
    <property type="evidence" value="ECO:0007669"/>
    <property type="project" value="InterPro"/>
</dbReference>
<comment type="subcellular location">
    <subcellularLocation>
        <location evidence="1">Nucleus</location>
    </subcellularLocation>
</comment>
<evidence type="ECO:0000256" key="3">
    <source>
        <dbReference type="ARBA" id="ARBA00023242"/>
    </source>
</evidence>
<gene>
    <name evidence="5" type="ORF">HMPREF1541_01914</name>
</gene>
<comment type="similarity">
    <text evidence="2">Belongs to the PAF1 family.</text>
</comment>
<dbReference type="PANTHER" id="PTHR23188:SF12">
    <property type="entry name" value="RNA POLYMERASE II-ASSOCIATED FACTOR 1 HOMOLOG"/>
    <property type="match status" value="1"/>
</dbReference>
<keyword evidence="6" id="KW-1185">Reference proteome</keyword>
<dbReference type="Pfam" id="PF03985">
    <property type="entry name" value="Paf1"/>
    <property type="match status" value="1"/>
</dbReference>
<evidence type="ECO:0000256" key="2">
    <source>
        <dbReference type="ARBA" id="ARBA00007560"/>
    </source>
</evidence>
<sequence>MADKGAFRQDLIVSSRYQNRLPPPPFAPKFLEIDTGGIDQYLTTSFASSLARREEPNIDVDAEGGMPIDMIGIPGYLAGDESAIMAPERPPILDPADQELMLSVDQIKKQGAGNNVSFLRKTQYLSTSSIRSTDPFTKNARSRQPVSMKTAPPVDRDDKENVKRHVQKGFDLAYPDSIPYNVSEVTQIQRTKQEREAWEHPIHPSGDQSIRPVDYYPVLPDFEATTDEGGTFQRIKFDKAPLPAHHGKRDDRIDVATFQTLPNPALAAEWQAKLEAYERDPNAYDHPGPEPHTFVMATPSDPSHVPLVRKFLYDGHPDKDDPAVSNPMLAESLSGEMRVPFERKRVYASNKQEAVDQRRFLALGLYDPNSSGNLVPPSDIKRKQGKAAYYYPVAEMIRLRPDRSKIANPSFQTDSDTPLADLFMYMPRQLDSREAYDRLQMRGRYDYAFENEYEELRAAALAQEEAQQAEDIVQEQGTLEKGQADVSMDEVLNGEEAEVALDRSGGQRPARDDDDAMDDD</sequence>
<dbReference type="eggNOG" id="KOG2478">
    <property type="taxonomic scope" value="Eukaryota"/>
</dbReference>
<evidence type="ECO:0000256" key="1">
    <source>
        <dbReference type="ARBA" id="ARBA00004123"/>
    </source>
</evidence>
<dbReference type="InterPro" id="IPR007133">
    <property type="entry name" value="RNA_pol_II-assoc_Paf1"/>
</dbReference>
<proteinExistence type="inferred from homology"/>